<dbReference type="Gene3D" id="3.30.420.10">
    <property type="entry name" value="Ribonuclease H-like superfamily/Ribonuclease H"/>
    <property type="match status" value="1"/>
</dbReference>
<dbReference type="PANTHER" id="PTHR47723">
    <property type="entry name" value="OS05G0353850 PROTEIN"/>
    <property type="match status" value="1"/>
</dbReference>
<dbReference type="GO" id="GO:0003676">
    <property type="term" value="F:nucleic acid binding"/>
    <property type="evidence" value="ECO:0007669"/>
    <property type="project" value="InterPro"/>
</dbReference>
<feature type="domain" description="RNase H type-1" evidence="2">
    <location>
        <begin position="59"/>
        <end position="174"/>
    </location>
</feature>
<dbReference type="PANTHER" id="PTHR47723:SF18">
    <property type="entry name" value="RNASE H TYPE-1 DOMAIN-CONTAINING PROTEIN"/>
    <property type="match status" value="1"/>
</dbReference>
<feature type="region of interest" description="Disordered" evidence="1">
    <location>
        <begin position="224"/>
        <end position="245"/>
    </location>
</feature>
<dbReference type="InterPro" id="IPR002156">
    <property type="entry name" value="RNaseH_domain"/>
</dbReference>
<organism evidence="3">
    <name type="scientific">Aegilops tauschii</name>
    <name type="common">Tausch's goatgrass</name>
    <name type="synonym">Aegilops squarrosa</name>
    <dbReference type="NCBI Taxonomy" id="37682"/>
    <lineage>
        <taxon>Eukaryota</taxon>
        <taxon>Viridiplantae</taxon>
        <taxon>Streptophyta</taxon>
        <taxon>Embryophyta</taxon>
        <taxon>Tracheophyta</taxon>
        <taxon>Spermatophyta</taxon>
        <taxon>Magnoliopsida</taxon>
        <taxon>Liliopsida</taxon>
        <taxon>Poales</taxon>
        <taxon>Poaceae</taxon>
        <taxon>BOP clade</taxon>
        <taxon>Pooideae</taxon>
        <taxon>Triticodae</taxon>
        <taxon>Triticeae</taxon>
        <taxon>Triticinae</taxon>
        <taxon>Aegilops</taxon>
    </lineage>
</organism>
<name>M8BIU0_AEGTA</name>
<dbReference type="InterPro" id="IPR044730">
    <property type="entry name" value="RNase_H-like_dom_plant"/>
</dbReference>
<protein>
    <recommendedName>
        <fullName evidence="2">RNase H type-1 domain-containing protein</fullName>
    </recommendedName>
</protein>
<feature type="region of interest" description="Disordered" evidence="1">
    <location>
        <begin position="260"/>
        <end position="338"/>
    </location>
</feature>
<evidence type="ECO:0000256" key="1">
    <source>
        <dbReference type="SAM" id="MobiDB-lite"/>
    </source>
</evidence>
<dbReference type="GO" id="GO:0004523">
    <property type="term" value="F:RNA-DNA hybrid ribonuclease activity"/>
    <property type="evidence" value="ECO:0007669"/>
    <property type="project" value="InterPro"/>
</dbReference>
<dbReference type="Pfam" id="PF13456">
    <property type="entry name" value="RVT_3"/>
    <property type="match status" value="1"/>
</dbReference>
<proteinExistence type="predicted"/>
<dbReference type="EnsemblPlants" id="EMT24920">
    <property type="protein sequence ID" value="EMT24920"/>
    <property type="gene ID" value="F775_00211"/>
</dbReference>
<evidence type="ECO:0000313" key="3">
    <source>
        <dbReference type="EnsemblPlants" id="EMT24920"/>
    </source>
</evidence>
<dbReference type="CDD" id="cd06222">
    <property type="entry name" value="RNase_H_like"/>
    <property type="match status" value="1"/>
</dbReference>
<evidence type="ECO:0000259" key="2">
    <source>
        <dbReference type="Pfam" id="PF13456"/>
    </source>
</evidence>
<accession>M8BIU0</accession>
<dbReference type="InterPro" id="IPR053151">
    <property type="entry name" value="RNase_H-like"/>
</dbReference>
<sequence length="445" mass="48679">MREQKQWMKGEAVQLLERSTISIKVLATNFIRASKLKIRKRKWDHIWKKPVKGFRKINVDFSFSTETLSEATRLVARDDHGNFIAAMSWFVPHVSTVDSVGILAMRNGLYLAATIGCDKLIIESDNSFAIDVVKGEDGYSRPNVPVIVEWKQLASDGSRVDFLHCFREANEVAEGAPGGSDHGTAASTRSDVLVTAVFNASSPAPPPVLGDNLAASLAGVESSVSTASPSPLQEGVPEASEHGAAPSPHIDVLAVAVLNAPPPCHPQEGPEASGHGVTAPQHTAPTSPSPPDSCDGTIISLEEEEEVEEEEEEEVVMVVMEEEEEEEEEENDDDDPDKKTYALYLNHVAETPKHSIVCLICFLEKGKMKQIRKSSVEDHCRSLHNTPGIKCEKTGCMDGGRSSEDMMELSVMQSKKTKGCEVQFVHVENVMDMQIPYEHKQSGNH</sequence>
<reference evidence="3" key="1">
    <citation type="submission" date="2015-06" db="UniProtKB">
        <authorList>
            <consortium name="EnsemblPlants"/>
        </authorList>
    </citation>
    <scope>IDENTIFICATION</scope>
</reference>
<dbReference type="InterPro" id="IPR036397">
    <property type="entry name" value="RNaseH_sf"/>
</dbReference>
<dbReference type="AlphaFoldDB" id="M8BIU0"/>
<feature type="compositionally biased region" description="Acidic residues" evidence="1">
    <location>
        <begin position="301"/>
        <end position="335"/>
    </location>
</feature>